<evidence type="ECO:0000256" key="1">
    <source>
        <dbReference type="SAM" id="MobiDB-lite"/>
    </source>
</evidence>
<gene>
    <name evidence="2" type="ORF">QBC42DRAFT_103701</name>
</gene>
<sequence length="410" mass="46373">MRHFPRPAHLAIRDSWQRNQNPQNSEYRESERVIMQSMHPQQFQQQSSRMNRSYSAVVVPNRDCRSCRSRRRGSGRQLPFCPNCRRQSTSTAGPHHQDGSWHRGNDGRLVARGHQRGILSIRSRKLDPIVKRQGETRRKRNGFVLSLPRGLSLARLARGDVSPWTKKALINITPLDSEMTDLYELLVNMSLCEDDVDFLQPSFQRDATPPPCMEIDMEDLEELPCPPQEEESDSDSKGTASADADEESAKTTTEESPEIKVEEEEEEEGQKEESFPPETTDVERSSLETILNPLHQETPIPEAELAAILDSLLRHKSPEPCQKDTDFPSVDRFLQIMEVISQLTGTVMKPTSDSSKDDSAKITSLTPQHLAVIMNLRSLLDYATKVLCIKSIETPSIKDTAMRGGMELVV</sequence>
<accession>A0AAV9HMA7</accession>
<feature type="compositionally biased region" description="Acidic residues" evidence="1">
    <location>
        <begin position="224"/>
        <end position="233"/>
    </location>
</feature>
<name>A0AAV9HMA7_9PEZI</name>
<feature type="compositionally biased region" description="Acidic residues" evidence="1">
    <location>
        <begin position="261"/>
        <end position="270"/>
    </location>
</feature>
<comment type="caution">
    <text evidence="2">The sequence shown here is derived from an EMBL/GenBank/DDBJ whole genome shotgun (WGS) entry which is preliminary data.</text>
</comment>
<protein>
    <submittedName>
        <fullName evidence="2">Uncharacterized protein</fullName>
    </submittedName>
</protein>
<evidence type="ECO:0000313" key="3">
    <source>
        <dbReference type="Proteomes" id="UP001321749"/>
    </source>
</evidence>
<evidence type="ECO:0000313" key="2">
    <source>
        <dbReference type="EMBL" id="KAK4460663.1"/>
    </source>
</evidence>
<proteinExistence type="predicted"/>
<dbReference type="Proteomes" id="UP001321749">
    <property type="component" value="Unassembled WGS sequence"/>
</dbReference>
<feature type="region of interest" description="Disordered" evidence="1">
    <location>
        <begin position="61"/>
        <end position="108"/>
    </location>
</feature>
<feature type="compositionally biased region" description="Basic and acidic residues" evidence="1">
    <location>
        <begin position="247"/>
        <end position="260"/>
    </location>
</feature>
<organism evidence="2 3">
    <name type="scientific">Cladorrhinum samala</name>
    <dbReference type="NCBI Taxonomy" id="585594"/>
    <lineage>
        <taxon>Eukaryota</taxon>
        <taxon>Fungi</taxon>
        <taxon>Dikarya</taxon>
        <taxon>Ascomycota</taxon>
        <taxon>Pezizomycotina</taxon>
        <taxon>Sordariomycetes</taxon>
        <taxon>Sordariomycetidae</taxon>
        <taxon>Sordariales</taxon>
        <taxon>Podosporaceae</taxon>
        <taxon>Cladorrhinum</taxon>
    </lineage>
</organism>
<dbReference type="AlphaFoldDB" id="A0AAV9HMA7"/>
<feature type="compositionally biased region" description="Basic and acidic residues" evidence="1">
    <location>
        <begin position="95"/>
        <end position="106"/>
    </location>
</feature>
<feature type="region of interest" description="Disordered" evidence="1">
    <location>
        <begin position="224"/>
        <end position="285"/>
    </location>
</feature>
<dbReference type="EMBL" id="MU865007">
    <property type="protein sequence ID" value="KAK4460663.1"/>
    <property type="molecule type" value="Genomic_DNA"/>
</dbReference>
<reference evidence="2" key="2">
    <citation type="submission" date="2023-06" db="EMBL/GenBank/DDBJ databases">
        <authorList>
            <consortium name="Lawrence Berkeley National Laboratory"/>
            <person name="Mondo S.J."/>
            <person name="Hensen N."/>
            <person name="Bonometti L."/>
            <person name="Westerberg I."/>
            <person name="Brannstrom I.O."/>
            <person name="Guillou S."/>
            <person name="Cros-Aarteil S."/>
            <person name="Calhoun S."/>
            <person name="Haridas S."/>
            <person name="Kuo A."/>
            <person name="Pangilinan J."/>
            <person name="Riley R."/>
            <person name="Labutti K."/>
            <person name="Andreopoulos B."/>
            <person name="Lipzen A."/>
            <person name="Chen C."/>
            <person name="Yanf M."/>
            <person name="Daum C."/>
            <person name="Ng V."/>
            <person name="Clum A."/>
            <person name="Steindorff A."/>
            <person name="Ohm R."/>
            <person name="Martin F."/>
            <person name="Silar P."/>
            <person name="Natvig D."/>
            <person name="Lalanne C."/>
            <person name="Gautier V."/>
            <person name="Ament-Velasquez S.L."/>
            <person name="Kruys A."/>
            <person name="Hutchinson M.I."/>
            <person name="Powell A.J."/>
            <person name="Barry K."/>
            <person name="Miller A.N."/>
            <person name="Grigoriev I.V."/>
            <person name="Debuchy R."/>
            <person name="Gladieux P."/>
            <person name="Thoren M.H."/>
            <person name="Johannesson H."/>
        </authorList>
    </citation>
    <scope>NUCLEOTIDE SEQUENCE</scope>
    <source>
        <strain evidence="2">PSN324</strain>
    </source>
</reference>
<reference evidence="2" key="1">
    <citation type="journal article" date="2023" name="Mol. Phylogenet. Evol.">
        <title>Genome-scale phylogeny and comparative genomics of the fungal order Sordariales.</title>
        <authorList>
            <person name="Hensen N."/>
            <person name="Bonometti L."/>
            <person name="Westerberg I."/>
            <person name="Brannstrom I.O."/>
            <person name="Guillou S."/>
            <person name="Cros-Aarteil S."/>
            <person name="Calhoun S."/>
            <person name="Haridas S."/>
            <person name="Kuo A."/>
            <person name="Mondo S."/>
            <person name="Pangilinan J."/>
            <person name="Riley R."/>
            <person name="LaButti K."/>
            <person name="Andreopoulos B."/>
            <person name="Lipzen A."/>
            <person name="Chen C."/>
            <person name="Yan M."/>
            <person name="Daum C."/>
            <person name="Ng V."/>
            <person name="Clum A."/>
            <person name="Steindorff A."/>
            <person name="Ohm R.A."/>
            <person name="Martin F."/>
            <person name="Silar P."/>
            <person name="Natvig D.O."/>
            <person name="Lalanne C."/>
            <person name="Gautier V."/>
            <person name="Ament-Velasquez S.L."/>
            <person name="Kruys A."/>
            <person name="Hutchinson M.I."/>
            <person name="Powell A.J."/>
            <person name="Barry K."/>
            <person name="Miller A.N."/>
            <person name="Grigoriev I.V."/>
            <person name="Debuchy R."/>
            <person name="Gladieux P."/>
            <person name="Hiltunen Thoren M."/>
            <person name="Johannesson H."/>
        </authorList>
    </citation>
    <scope>NUCLEOTIDE SEQUENCE</scope>
    <source>
        <strain evidence="2">PSN324</strain>
    </source>
</reference>
<keyword evidence="3" id="KW-1185">Reference proteome</keyword>